<reference evidence="1" key="1">
    <citation type="submission" date="2014-08" db="EMBL/GenBank/DDBJ databases">
        <authorList>
            <person name="Kubiak A."/>
            <person name="Poehlein A."/>
            <person name="Daniel R."/>
            <person name="Minton N.P."/>
        </authorList>
    </citation>
    <scope>NUCLEOTIDE SEQUENCE</scope>
    <source>
        <strain evidence="1">NCIMB 10696</strain>
    </source>
</reference>
<protein>
    <submittedName>
        <fullName evidence="1">Enhancing factor</fullName>
    </submittedName>
</protein>
<evidence type="ECO:0000313" key="1">
    <source>
        <dbReference type="EMBL" id="AKC62830.1"/>
    </source>
</evidence>
<sequence length="66" mass="7239">MAGRIDSFAAKINAEKLMAKSDCAESKIELKLAIDALTEPLKSEMVTKYKDLLPNSTINKENPNEG</sequence>
<dbReference type="EMBL" id="CP009225">
    <property type="protein sequence ID" value="AKC62830.1"/>
    <property type="molecule type" value="Genomic_DNA"/>
</dbReference>
<evidence type="ECO:0000313" key="4">
    <source>
        <dbReference type="Proteomes" id="UP000223854"/>
    </source>
</evidence>
<reference evidence="1 3" key="2">
    <citation type="journal article" date="2015" name="PLoS ONE">
        <title>A universal mariner transposon system for forward genetic studies in the genus clostridium.</title>
        <authorList>
            <person name="Zhang Y."/>
            <person name="Grosse-Honebrink A."/>
            <person name="Minton N.P."/>
        </authorList>
    </citation>
    <scope>NUCLEOTIDE SEQUENCE [LARGE SCALE GENOMIC DNA]</scope>
    <source>
        <strain evidence="1 3">NCIMB 10696</strain>
    </source>
</reference>
<dbReference type="Proteomes" id="UP000033052">
    <property type="component" value="Chromosome"/>
</dbReference>
<reference evidence="2 4" key="3">
    <citation type="submission" date="2017-09" db="EMBL/GenBank/DDBJ databases">
        <title>FDA dAtabase for Regulatory Grade micrObial Sequences (FDA-ARGOS): Supporting development and validation of Infectious Disease Dx tests.</title>
        <authorList>
            <person name="Kerrigan L."/>
            <person name="Long C."/>
            <person name="Tallon L.J."/>
            <person name="Sadzewicz L."/>
            <person name="Ott S."/>
            <person name="Zhao X."/>
            <person name="Nagaraj S."/>
            <person name="Vavikolanu K."/>
            <person name="Aluvathingal J."/>
            <person name="Nadendla S."/>
            <person name="Sichtig H."/>
        </authorList>
    </citation>
    <scope>NUCLEOTIDE SEQUENCE [LARGE SCALE GENOMIC DNA]</scope>
    <source>
        <strain evidence="2 4">FDAARGOS_423</strain>
    </source>
</reference>
<name>A0A7U4JPC2_CLOSG</name>
<organism evidence="1 3">
    <name type="scientific">Clostridium sporogenes</name>
    <dbReference type="NCBI Taxonomy" id="1509"/>
    <lineage>
        <taxon>Bacteria</taxon>
        <taxon>Bacillati</taxon>
        <taxon>Bacillota</taxon>
        <taxon>Clostridia</taxon>
        <taxon>Eubacteriales</taxon>
        <taxon>Clostridiaceae</taxon>
        <taxon>Clostridium</taxon>
    </lineage>
</organism>
<evidence type="ECO:0000313" key="2">
    <source>
        <dbReference type="EMBL" id="PHG99987.1"/>
    </source>
</evidence>
<proteinExistence type="predicted"/>
<dbReference type="EMBL" id="PDLH01000007">
    <property type="protein sequence ID" value="PHG99987.1"/>
    <property type="molecule type" value="Genomic_DNA"/>
</dbReference>
<evidence type="ECO:0000313" key="3">
    <source>
        <dbReference type="Proteomes" id="UP000033052"/>
    </source>
</evidence>
<dbReference type="GeneID" id="92940500"/>
<dbReference type="Proteomes" id="UP000223854">
    <property type="component" value="Unassembled WGS sequence"/>
</dbReference>
<dbReference type="AlphaFoldDB" id="A0A7U4JPC2"/>
<dbReference type="KEGG" id="cld:CLSPO_c21100"/>
<gene>
    <name evidence="1" type="ORF">CLSPO_c21100</name>
    <name evidence="2" type="ORF">CRX47_09060</name>
</gene>
<keyword evidence="4" id="KW-1185">Reference proteome</keyword>
<accession>A0A7U4JPC2</accession>
<dbReference type="RefSeq" id="WP_049042226.1">
    <property type="nucleotide sequence ID" value="NZ_CP009225.1"/>
</dbReference>